<dbReference type="Proteomes" id="UP000436088">
    <property type="component" value="Unassembled WGS sequence"/>
</dbReference>
<name>A0A6A2YJG8_HIBSY</name>
<dbReference type="EMBL" id="VEPZ02001358">
    <property type="protein sequence ID" value="KAE8677457.1"/>
    <property type="molecule type" value="Genomic_DNA"/>
</dbReference>
<feature type="region of interest" description="Disordered" evidence="1">
    <location>
        <begin position="247"/>
        <end position="273"/>
    </location>
</feature>
<sequence>MSIPSSPSPDQGLQSNASHSPPPEALLSLPAPPPSRSTPADTATVTPNPRRLPPPCWSHDETVALIDAYRDKWYTLRRGNLKASHWQEVADAVTRRCPVATPPKTAVQCRHKMEKLRKRYRTEIQRARSMPVSRFVSSWVHFKRMDAMEKGPNAKSNYNSDSPDDENGEDEEDGQEQEFYDDVYKNGTLNTRSVQKLYRNGVGNNGGSVSGSGGGEGNSGGFRIKIPTGVSIAQPGPRYYGKIDQKYAANPDPNPNLNTNSHPSKVNFGGSGSRSAYGTRILRGFGDIPEKMAISGKREREKDAVTEMVSAIEVLGDGFVRMEQMKMDMAREIETMRMEMEMKRTEVILESQQRIVEAFAKAVSERKKKPKRMPSPQS</sequence>
<evidence type="ECO:0000313" key="4">
    <source>
        <dbReference type="Proteomes" id="UP000436088"/>
    </source>
</evidence>
<protein>
    <recommendedName>
        <fullName evidence="2">Myb/SANT-like DNA-binding domain-containing protein</fullName>
    </recommendedName>
</protein>
<reference evidence="3" key="1">
    <citation type="submission" date="2019-09" db="EMBL/GenBank/DDBJ databases">
        <title>Draft genome information of white flower Hibiscus syriacus.</title>
        <authorList>
            <person name="Kim Y.-M."/>
        </authorList>
    </citation>
    <scope>NUCLEOTIDE SEQUENCE [LARGE SCALE GENOMIC DNA]</scope>
    <source>
        <strain evidence="3">YM2019G1</strain>
    </source>
</reference>
<comment type="caution">
    <text evidence="3">The sequence shown here is derived from an EMBL/GenBank/DDBJ whole genome shotgun (WGS) entry which is preliminary data.</text>
</comment>
<feature type="compositionally biased region" description="Polar residues" evidence="1">
    <location>
        <begin position="255"/>
        <end position="264"/>
    </location>
</feature>
<evidence type="ECO:0000313" key="3">
    <source>
        <dbReference type="EMBL" id="KAE8677457.1"/>
    </source>
</evidence>
<feature type="compositionally biased region" description="Acidic residues" evidence="1">
    <location>
        <begin position="162"/>
        <end position="176"/>
    </location>
</feature>
<feature type="domain" description="Myb/SANT-like DNA-binding" evidence="2">
    <location>
        <begin position="55"/>
        <end position="148"/>
    </location>
</feature>
<accession>A0A6A2YJG8</accession>
<evidence type="ECO:0000256" key="1">
    <source>
        <dbReference type="SAM" id="MobiDB-lite"/>
    </source>
</evidence>
<dbReference type="PANTHER" id="PTHR31307">
    <property type="entry name" value="TRIHELIX TRANSCRIPTION FACTOR ASIL2"/>
    <property type="match status" value="1"/>
</dbReference>
<dbReference type="AlphaFoldDB" id="A0A6A2YJG8"/>
<gene>
    <name evidence="3" type="ORF">F3Y22_tig00111506pilonHSYRG00057</name>
</gene>
<dbReference type="PANTHER" id="PTHR31307:SF49">
    <property type="entry name" value="ALCOHOL DEHYDROGENASE TRANSCRIPTION FACTOR MYB_SANT-LIKE FAMILY PROTEIN"/>
    <property type="match status" value="1"/>
</dbReference>
<feature type="region of interest" description="Disordered" evidence="1">
    <location>
        <begin position="203"/>
        <end position="222"/>
    </location>
</feature>
<dbReference type="Gene3D" id="1.10.10.60">
    <property type="entry name" value="Homeodomain-like"/>
    <property type="match status" value="1"/>
</dbReference>
<proteinExistence type="predicted"/>
<dbReference type="OrthoDB" id="1901794at2759"/>
<dbReference type="Pfam" id="PF13837">
    <property type="entry name" value="Myb_DNA-bind_4"/>
    <property type="match status" value="1"/>
</dbReference>
<feature type="region of interest" description="Disordered" evidence="1">
    <location>
        <begin position="150"/>
        <end position="176"/>
    </location>
</feature>
<dbReference type="FunFam" id="1.10.10.60:FF:000152">
    <property type="entry name" value="Trihelix transcription factor ASIL2"/>
    <property type="match status" value="1"/>
</dbReference>
<feature type="compositionally biased region" description="Polar residues" evidence="1">
    <location>
        <begin position="1"/>
        <end position="16"/>
    </location>
</feature>
<dbReference type="InterPro" id="IPR044822">
    <property type="entry name" value="Myb_DNA-bind_4"/>
</dbReference>
<dbReference type="SMART" id="SM00595">
    <property type="entry name" value="MADF"/>
    <property type="match status" value="1"/>
</dbReference>
<feature type="compositionally biased region" description="Pro residues" evidence="1">
    <location>
        <begin position="20"/>
        <end position="36"/>
    </location>
</feature>
<keyword evidence="4" id="KW-1185">Reference proteome</keyword>
<evidence type="ECO:0000259" key="2">
    <source>
        <dbReference type="Pfam" id="PF13837"/>
    </source>
</evidence>
<organism evidence="3 4">
    <name type="scientific">Hibiscus syriacus</name>
    <name type="common">Rose of Sharon</name>
    <dbReference type="NCBI Taxonomy" id="106335"/>
    <lineage>
        <taxon>Eukaryota</taxon>
        <taxon>Viridiplantae</taxon>
        <taxon>Streptophyta</taxon>
        <taxon>Embryophyta</taxon>
        <taxon>Tracheophyta</taxon>
        <taxon>Spermatophyta</taxon>
        <taxon>Magnoliopsida</taxon>
        <taxon>eudicotyledons</taxon>
        <taxon>Gunneridae</taxon>
        <taxon>Pentapetalae</taxon>
        <taxon>rosids</taxon>
        <taxon>malvids</taxon>
        <taxon>Malvales</taxon>
        <taxon>Malvaceae</taxon>
        <taxon>Malvoideae</taxon>
        <taxon>Hibiscus</taxon>
    </lineage>
</organism>
<feature type="compositionally biased region" description="Gly residues" evidence="1">
    <location>
        <begin position="203"/>
        <end position="220"/>
    </location>
</feature>
<feature type="region of interest" description="Disordered" evidence="1">
    <location>
        <begin position="1"/>
        <end position="55"/>
    </location>
</feature>
<dbReference type="InterPro" id="IPR044823">
    <property type="entry name" value="ASIL1/2-like"/>
</dbReference>